<dbReference type="Proteomes" id="UP000785679">
    <property type="component" value="Unassembled WGS sequence"/>
</dbReference>
<proteinExistence type="predicted"/>
<evidence type="ECO:0000313" key="2">
    <source>
        <dbReference type="Proteomes" id="UP000785679"/>
    </source>
</evidence>
<organism evidence="1 2">
    <name type="scientific">Halteria grandinella</name>
    <dbReference type="NCBI Taxonomy" id="5974"/>
    <lineage>
        <taxon>Eukaryota</taxon>
        <taxon>Sar</taxon>
        <taxon>Alveolata</taxon>
        <taxon>Ciliophora</taxon>
        <taxon>Intramacronucleata</taxon>
        <taxon>Spirotrichea</taxon>
        <taxon>Stichotrichia</taxon>
        <taxon>Sporadotrichida</taxon>
        <taxon>Halteriidae</taxon>
        <taxon>Halteria</taxon>
    </lineage>
</organism>
<evidence type="ECO:0000313" key="1">
    <source>
        <dbReference type="EMBL" id="TNV76620.1"/>
    </source>
</evidence>
<name>A0A8J8NL73_HALGN</name>
<comment type="caution">
    <text evidence="1">The sequence shown here is derived from an EMBL/GenBank/DDBJ whole genome shotgun (WGS) entry which is preliminary data.</text>
</comment>
<dbReference type="EMBL" id="RRYP01013243">
    <property type="protein sequence ID" value="TNV76620.1"/>
    <property type="molecule type" value="Genomic_DNA"/>
</dbReference>
<reference evidence="1" key="1">
    <citation type="submission" date="2019-06" db="EMBL/GenBank/DDBJ databases">
        <authorList>
            <person name="Zheng W."/>
        </authorList>
    </citation>
    <scope>NUCLEOTIDE SEQUENCE</scope>
    <source>
        <strain evidence="1">QDHG01</strain>
    </source>
</reference>
<sequence length="87" mass="9737">MQNNLSGVLKSQKSSYFQGYHNKYAQISQKQHEECNHNDNSLGETLTVIVMIADEFILIKHDLDSTKTGTCSNVESPQCHLIVNAVV</sequence>
<dbReference type="AlphaFoldDB" id="A0A8J8NL73"/>
<keyword evidence="2" id="KW-1185">Reference proteome</keyword>
<gene>
    <name evidence="1" type="ORF">FGO68_gene9390</name>
</gene>
<protein>
    <submittedName>
        <fullName evidence="1">Uncharacterized protein</fullName>
    </submittedName>
</protein>
<accession>A0A8J8NL73</accession>